<evidence type="ECO:0000256" key="10">
    <source>
        <dbReference type="ARBA" id="ARBA00022801"/>
    </source>
</evidence>
<protein>
    <recommendedName>
        <fullName evidence="6">Ribonuclease H</fullName>
        <ecNumber evidence="5">3.1.26.4</ecNumber>
    </recommendedName>
</protein>
<comment type="similarity">
    <text evidence="4">Belongs to the RNase H family.</text>
</comment>
<keyword evidence="9" id="KW-0255">Endonuclease</keyword>
<dbReference type="Pfam" id="PF00075">
    <property type="entry name" value="RNase_H"/>
    <property type="match status" value="1"/>
</dbReference>
<dbReference type="AlphaFoldDB" id="A0A8T1WQ79"/>
<evidence type="ECO:0000256" key="2">
    <source>
        <dbReference type="ARBA" id="ARBA00001946"/>
    </source>
</evidence>
<keyword evidence="14" id="KW-1185">Reference proteome</keyword>
<keyword evidence="10" id="KW-0378">Hydrolase</keyword>
<dbReference type="GO" id="GO:0004523">
    <property type="term" value="F:RNA-DNA hybrid ribonuclease activity"/>
    <property type="evidence" value="ECO:0007669"/>
    <property type="project" value="UniProtKB-EC"/>
</dbReference>
<evidence type="ECO:0000256" key="7">
    <source>
        <dbReference type="ARBA" id="ARBA00022722"/>
    </source>
</evidence>
<proteinExistence type="inferred from homology"/>
<evidence type="ECO:0000256" key="11">
    <source>
        <dbReference type="ARBA" id="ARBA00022842"/>
    </source>
</evidence>
<organism evidence="13 14">
    <name type="scientific">Phytophthora boehmeriae</name>
    <dbReference type="NCBI Taxonomy" id="109152"/>
    <lineage>
        <taxon>Eukaryota</taxon>
        <taxon>Sar</taxon>
        <taxon>Stramenopiles</taxon>
        <taxon>Oomycota</taxon>
        <taxon>Peronosporomycetes</taxon>
        <taxon>Peronosporales</taxon>
        <taxon>Peronosporaceae</taxon>
        <taxon>Phytophthora</taxon>
    </lineage>
</organism>
<comment type="caution">
    <text evidence="13">The sequence shown here is derived from an EMBL/GenBank/DDBJ whole genome shotgun (WGS) entry which is preliminary data.</text>
</comment>
<evidence type="ECO:0000256" key="3">
    <source>
        <dbReference type="ARBA" id="ARBA00004065"/>
    </source>
</evidence>
<sequence>MPYIVTKGRQPGIYKTWSEAEQQVKGFKEAKFKKFNTETEAREFMEKTLTEMELEQTLALLDLNKDRSEKKWLKSLQEAHPGALVAFCSGSAPRNGQEDCVAAYAVSFPFEGRARFVMEVTERPTNNRADCLAAQTATVLAQLLDTTGEKKLVIYSRYQGLVHAMADHNGEKRWINKWQVGDKWLTSADEPVEHQDIYKALLRAEERRQTEWHFVDVDADPVIDWVVEFHRQTHEEAERAARSK</sequence>
<evidence type="ECO:0000259" key="12">
    <source>
        <dbReference type="PROSITE" id="PS50879"/>
    </source>
</evidence>
<dbReference type="PANTHER" id="PTHR10642:SF26">
    <property type="entry name" value="RIBONUCLEASE H1"/>
    <property type="match status" value="1"/>
</dbReference>
<dbReference type="InterPro" id="IPR011320">
    <property type="entry name" value="RNase_H1_N"/>
</dbReference>
<dbReference type="PANTHER" id="PTHR10642">
    <property type="entry name" value="RIBONUCLEASE H1"/>
    <property type="match status" value="1"/>
</dbReference>
<keyword evidence="7" id="KW-0540">Nuclease</keyword>
<evidence type="ECO:0000256" key="8">
    <source>
        <dbReference type="ARBA" id="ARBA00022723"/>
    </source>
</evidence>
<gene>
    <name evidence="13" type="ORF">PHYBOEH_002756</name>
</gene>
<dbReference type="OrthoDB" id="90239at2759"/>
<comment type="cofactor">
    <cofactor evidence="2">
        <name>Mg(2+)</name>
        <dbReference type="ChEBI" id="CHEBI:18420"/>
    </cofactor>
</comment>
<dbReference type="Pfam" id="PF01693">
    <property type="entry name" value="Cauli_VI"/>
    <property type="match status" value="1"/>
</dbReference>
<accession>A0A8T1WQ79</accession>
<comment type="catalytic activity">
    <reaction evidence="1">
        <text>Endonucleolytic cleavage to 5'-phosphomonoester.</text>
        <dbReference type="EC" id="3.1.26.4"/>
    </reaction>
</comment>
<reference evidence="13" key="1">
    <citation type="submission" date="2021-02" db="EMBL/GenBank/DDBJ databases">
        <authorList>
            <person name="Palmer J.M."/>
        </authorList>
    </citation>
    <scope>NUCLEOTIDE SEQUENCE</scope>
    <source>
        <strain evidence="13">SCRP23</strain>
    </source>
</reference>
<keyword evidence="11" id="KW-0460">Magnesium</keyword>
<dbReference type="GO" id="GO:0046872">
    <property type="term" value="F:metal ion binding"/>
    <property type="evidence" value="ECO:0007669"/>
    <property type="project" value="UniProtKB-KW"/>
</dbReference>
<evidence type="ECO:0000256" key="6">
    <source>
        <dbReference type="ARBA" id="ARBA00017721"/>
    </source>
</evidence>
<name>A0A8T1WQ79_9STRA</name>
<comment type="function">
    <text evidence="3">Endonuclease that specifically degrades the RNA of RNA-DNA hybrids.</text>
</comment>
<evidence type="ECO:0000256" key="1">
    <source>
        <dbReference type="ARBA" id="ARBA00000077"/>
    </source>
</evidence>
<evidence type="ECO:0000313" key="14">
    <source>
        <dbReference type="Proteomes" id="UP000693981"/>
    </source>
</evidence>
<dbReference type="InterPro" id="IPR050092">
    <property type="entry name" value="RNase_H"/>
</dbReference>
<dbReference type="InterPro" id="IPR002156">
    <property type="entry name" value="RNaseH_domain"/>
</dbReference>
<dbReference type="Proteomes" id="UP000693981">
    <property type="component" value="Unassembled WGS sequence"/>
</dbReference>
<evidence type="ECO:0000256" key="9">
    <source>
        <dbReference type="ARBA" id="ARBA00022759"/>
    </source>
</evidence>
<evidence type="ECO:0000256" key="5">
    <source>
        <dbReference type="ARBA" id="ARBA00012180"/>
    </source>
</evidence>
<dbReference type="PROSITE" id="PS50879">
    <property type="entry name" value="RNASE_H_1"/>
    <property type="match status" value="1"/>
</dbReference>
<dbReference type="EC" id="3.1.26.4" evidence="5"/>
<dbReference type="FunFam" id="3.40.970.10:FF:000002">
    <property type="entry name" value="Ribonuclease H"/>
    <property type="match status" value="1"/>
</dbReference>
<evidence type="ECO:0000256" key="4">
    <source>
        <dbReference type="ARBA" id="ARBA00005300"/>
    </source>
</evidence>
<keyword evidence="8" id="KW-0479">Metal-binding</keyword>
<dbReference type="GO" id="GO:0043137">
    <property type="term" value="P:DNA replication, removal of RNA primer"/>
    <property type="evidence" value="ECO:0007669"/>
    <property type="project" value="TreeGrafter"/>
</dbReference>
<feature type="domain" description="RNase H type-1" evidence="12">
    <location>
        <begin position="80"/>
        <end position="244"/>
    </location>
</feature>
<dbReference type="GO" id="GO:0003676">
    <property type="term" value="F:nucleic acid binding"/>
    <property type="evidence" value="ECO:0007669"/>
    <property type="project" value="InterPro"/>
</dbReference>
<evidence type="ECO:0000313" key="13">
    <source>
        <dbReference type="EMBL" id="KAG7396152.1"/>
    </source>
</evidence>
<dbReference type="EMBL" id="JAGDFL010000170">
    <property type="protein sequence ID" value="KAG7396152.1"/>
    <property type="molecule type" value="Genomic_DNA"/>
</dbReference>